<evidence type="ECO:0000256" key="1">
    <source>
        <dbReference type="ARBA" id="ARBA00004508"/>
    </source>
</evidence>
<evidence type="ECO:0000256" key="16">
    <source>
        <dbReference type="ARBA" id="ARBA00048889"/>
    </source>
</evidence>
<keyword evidence="22" id="KW-1185">Reference proteome</keyword>
<evidence type="ECO:0000256" key="18">
    <source>
        <dbReference type="SAM" id="MobiDB-lite"/>
    </source>
</evidence>
<dbReference type="GO" id="GO:0009507">
    <property type="term" value="C:chloroplast"/>
    <property type="evidence" value="ECO:0007669"/>
    <property type="project" value="UniProtKB-SubCell"/>
</dbReference>
<keyword evidence="7" id="KW-0479">Metal-binding</keyword>
<keyword evidence="13" id="KW-0472">Membrane</keyword>
<evidence type="ECO:0000256" key="9">
    <source>
        <dbReference type="ARBA" id="ARBA00022777"/>
    </source>
</evidence>
<dbReference type="GO" id="GO:0016020">
    <property type="term" value="C:membrane"/>
    <property type="evidence" value="ECO:0007669"/>
    <property type="project" value="UniProtKB-SubCell"/>
</dbReference>
<dbReference type="Gene3D" id="6.10.140.2220">
    <property type="match status" value="1"/>
</dbReference>
<organism evidence="21 22">
    <name type="scientific">Gonium pectorale</name>
    <name type="common">Green alga</name>
    <dbReference type="NCBI Taxonomy" id="33097"/>
    <lineage>
        <taxon>Eukaryota</taxon>
        <taxon>Viridiplantae</taxon>
        <taxon>Chlorophyta</taxon>
        <taxon>core chlorophytes</taxon>
        <taxon>Chlorophyceae</taxon>
        <taxon>CS clade</taxon>
        <taxon>Chlamydomonadales</taxon>
        <taxon>Volvocaceae</taxon>
        <taxon>Gonium</taxon>
    </lineage>
</organism>
<dbReference type="PROSITE" id="PS50865">
    <property type="entry name" value="ZF_MYND_2"/>
    <property type="match status" value="1"/>
</dbReference>
<evidence type="ECO:0000259" key="20">
    <source>
        <dbReference type="PROSITE" id="PS50865"/>
    </source>
</evidence>
<comment type="pathway">
    <text evidence="14">Cofactor biosynthesis; tocopherol biosynthesis.</text>
</comment>
<feature type="signal peptide" evidence="19">
    <location>
        <begin position="1"/>
        <end position="28"/>
    </location>
</feature>
<reference evidence="22" key="1">
    <citation type="journal article" date="2016" name="Nat. Commun.">
        <title>The Gonium pectorale genome demonstrates co-option of cell cycle regulation during the evolution of multicellularity.</title>
        <authorList>
            <person name="Hanschen E.R."/>
            <person name="Marriage T.N."/>
            <person name="Ferris P.J."/>
            <person name="Hamaji T."/>
            <person name="Toyoda A."/>
            <person name="Fujiyama A."/>
            <person name="Neme R."/>
            <person name="Noguchi H."/>
            <person name="Minakuchi Y."/>
            <person name="Suzuki M."/>
            <person name="Kawai-Toyooka H."/>
            <person name="Smith D.R."/>
            <person name="Sparks H."/>
            <person name="Anderson J."/>
            <person name="Bakaric R."/>
            <person name="Luria V."/>
            <person name="Karger A."/>
            <person name="Kirschner M.W."/>
            <person name="Durand P.M."/>
            <person name="Michod R.E."/>
            <person name="Nozaki H."/>
            <person name="Olson B.J."/>
        </authorList>
    </citation>
    <scope>NUCLEOTIDE SEQUENCE [LARGE SCALE GENOMIC DNA]</scope>
    <source>
        <strain evidence="22">NIES-2863</strain>
    </source>
</reference>
<evidence type="ECO:0000256" key="4">
    <source>
        <dbReference type="ARBA" id="ARBA00022640"/>
    </source>
</evidence>
<keyword evidence="9" id="KW-0418">Kinase</keyword>
<feature type="domain" description="MYND-type" evidence="20">
    <location>
        <begin position="713"/>
        <end position="758"/>
    </location>
</feature>
<dbReference type="OrthoDB" id="552473at2759"/>
<evidence type="ECO:0000256" key="7">
    <source>
        <dbReference type="ARBA" id="ARBA00022723"/>
    </source>
</evidence>
<name>A0A150GEM8_GONPE</name>
<evidence type="ECO:0000256" key="13">
    <source>
        <dbReference type="ARBA" id="ARBA00023136"/>
    </source>
</evidence>
<dbReference type="GO" id="GO:0008270">
    <property type="term" value="F:zinc ion binding"/>
    <property type="evidence" value="ECO:0007669"/>
    <property type="project" value="UniProtKB-KW"/>
</dbReference>
<dbReference type="PROSITE" id="PS51257">
    <property type="entry name" value="PROKAR_LIPOPROTEIN"/>
    <property type="match status" value="1"/>
</dbReference>
<evidence type="ECO:0000256" key="10">
    <source>
        <dbReference type="ARBA" id="ARBA00022833"/>
    </source>
</evidence>
<evidence type="ECO:0000256" key="11">
    <source>
        <dbReference type="ARBA" id="ARBA00022946"/>
    </source>
</evidence>
<gene>
    <name evidence="21" type="ORF">GPECTOR_29g86</name>
</gene>
<comment type="catalytic activity">
    <reaction evidence="16">
        <text>phytol + CTP = phytyl phosphate + CDP + H(+)</text>
        <dbReference type="Rhea" id="RHEA:38055"/>
        <dbReference type="ChEBI" id="CHEBI:15378"/>
        <dbReference type="ChEBI" id="CHEBI:17327"/>
        <dbReference type="ChEBI" id="CHEBI:37563"/>
        <dbReference type="ChEBI" id="CHEBI:58069"/>
        <dbReference type="ChEBI" id="CHEBI:75483"/>
        <dbReference type="EC" id="2.7.1.182"/>
    </reaction>
</comment>
<dbReference type="SUPFAM" id="SSF144232">
    <property type="entry name" value="HIT/MYND zinc finger-like"/>
    <property type="match status" value="1"/>
</dbReference>
<evidence type="ECO:0000256" key="8">
    <source>
        <dbReference type="ARBA" id="ARBA00022771"/>
    </source>
</evidence>
<dbReference type="InterPro" id="IPR039606">
    <property type="entry name" value="Phytol/farnesol_kinase"/>
</dbReference>
<evidence type="ECO:0000256" key="5">
    <source>
        <dbReference type="ARBA" id="ARBA00022679"/>
    </source>
</evidence>
<dbReference type="EMBL" id="LSYV01000030">
    <property type="protein sequence ID" value="KXZ48311.1"/>
    <property type="molecule type" value="Genomic_DNA"/>
</dbReference>
<keyword evidence="19" id="KW-0732">Signal</keyword>
<evidence type="ECO:0000256" key="12">
    <source>
        <dbReference type="ARBA" id="ARBA00022989"/>
    </source>
</evidence>
<keyword evidence="4" id="KW-0934">Plastid</keyword>
<dbReference type="AlphaFoldDB" id="A0A150GEM8"/>
<dbReference type="EC" id="2.7.1.182" evidence="15"/>
<evidence type="ECO:0000256" key="6">
    <source>
        <dbReference type="ARBA" id="ARBA00022692"/>
    </source>
</evidence>
<comment type="subcellular location">
    <subcellularLocation>
        <location evidence="1">Plastid</location>
        <location evidence="1">Chloroplast membrane</location>
        <topology evidence="1">Multi-pass membrane protein</topology>
    </subcellularLocation>
</comment>
<dbReference type="PANTHER" id="PTHR32523">
    <property type="entry name" value="PHYTOL KINASE 1, CHLOROPLASTIC"/>
    <property type="match status" value="1"/>
</dbReference>
<keyword evidence="3" id="KW-0150">Chloroplast</keyword>
<sequence>MASEYMRTYGSSLQLLLHNFIVAACALAVPSFPDEQPQHQELFAELVAELEDSWLLEHVARAVLLQACNPRALRDLVPGTVRVAARTRMKLCLLHDYWSDDTDAAQLAARLRSMASGRCVQHAARCMGLAVLCDADGGSAYGLPPELLALLHTEQSPAGGEMSEDAATQLRAMVCMMQLGDPEGPGRRGALELAMRVGWLAVASARSRAAREGGGGGNDDAASGSSGASPPAAVVAPGPRRSVPQEEVLPLAADALRAAWRFLSLPRAVAQAASAAAVAEAADWWRLAAAVVDRAVPCTTDDGGQPSAASLGKSLAAVWGLLPGCDVLSLPAEPPPALAAALDGGLLRCLELLLRRAGRDPQGPESTLLQGLLDQVGDYLNFWSYLAPLLAYGEPRQAAALLATMRKFLRTADIEALRAEDLDVEASLHDRLLIAVAFFLTVVRAQKKEVAADAAPGAEPPSPASQQLLNLVSCAACEWLPQLSQSLSQLLLSSGMVNPLLLSALLTWLPLLAGHCAAAVRSPLGDDVGGGASGSGEAADDSGWRALLMEEVGAVPLLDASLRMVARAAELRPDNRLPLLRSLVDACCATAAVARGARWGLRCPAAEVAAGRPEQQGTGNAAAAVVQSSAAAIPGTPPLPWPPGLLREAAAGLRSCGDQNMAAHAEGLAAYLELGGDGACEALRQAPPPPGPLVSALPSPTAARRLLPGRCANPRCANLEGDSEADLTLKACAGCGAVDYCCRPCQTAHWRAGHKGECGRMRGNGGR</sequence>
<feature type="chain" id="PRO_5007562033" description="phytol kinase" evidence="19">
    <location>
        <begin position="29"/>
        <end position="767"/>
    </location>
</feature>
<evidence type="ECO:0000256" key="2">
    <source>
        <dbReference type="ARBA" id="ARBA00010794"/>
    </source>
</evidence>
<evidence type="ECO:0000256" key="19">
    <source>
        <dbReference type="SAM" id="SignalP"/>
    </source>
</evidence>
<evidence type="ECO:0000313" key="21">
    <source>
        <dbReference type="EMBL" id="KXZ48311.1"/>
    </source>
</evidence>
<dbReference type="InterPro" id="IPR002893">
    <property type="entry name" value="Znf_MYND"/>
</dbReference>
<feature type="region of interest" description="Disordered" evidence="18">
    <location>
        <begin position="210"/>
        <end position="241"/>
    </location>
</feature>
<evidence type="ECO:0000256" key="17">
    <source>
        <dbReference type="PROSITE-ProRule" id="PRU00134"/>
    </source>
</evidence>
<keyword evidence="11" id="KW-0809">Transit peptide</keyword>
<evidence type="ECO:0000256" key="15">
    <source>
        <dbReference type="ARBA" id="ARBA00039024"/>
    </source>
</evidence>
<proteinExistence type="inferred from homology"/>
<keyword evidence="5" id="KW-0808">Transferase</keyword>
<dbReference type="GO" id="GO:0010276">
    <property type="term" value="F:phytol kinase activity"/>
    <property type="evidence" value="ECO:0007669"/>
    <property type="project" value="UniProtKB-EC"/>
</dbReference>
<comment type="caution">
    <text evidence="21">The sequence shown here is derived from an EMBL/GenBank/DDBJ whole genome shotgun (WGS) entry which is preliminary data.</text>
</comment>
<comment type="similarity">
    <text evidence="2">Belongs to the polyprenol kinase family.</text>
</comment>
<dbReference type="Pfam" id="PF01753">
    <property type="entry name" value="zf-MYND"/>
    <property type="match status" value="1"/>
</dbReference>
<protein>
    <recommendedName>
        <fullName evidence="15">phytol kinase</fullName>
        <ecNumber evidence="15">2.7.1.182</ecNumber>
    </recommendedName>
</protein>
<dbReference type="PANTHER" id="PTHR32523:SF8">
    <property type="entry name" value="DOLICHOL KINASE"/>
    <property type="match status" value="1"/>
</dbReference>
<evidence type="ECO:0000256" key="14">
    <source>
        <dbReference type="ARBA" id="ARBA00024015"/>
    </source>
</evidence>
<keyword evidence="12" id="KW-1133">Transmembrane helix</keyword>
<keyword evidence="6" id="KW-0812">Transmembrane</keyword>
<keyword evidence="10" id="KW-0862">Zinc</keyword>
<evidence type="ECO:0000256" key="3">
    <source>
        <dbReference type="ARBA" id="ARBA00022528"/>
    </source>
</evidence>
<evidence type="ECO:0000313" key="22">
    <source>
        <dbReference type="Proteomes" id="UP000075714"/>
    </source>
</evidence>
<feature type="compositionally biased region" description="Low complexity" evidence="18">
    <location>
        <begin position="219"/>
        <end position="241"/>
    </location>
</feature>
<accession>A0A150GEM8</accession>
<dbReference type="Proteomes" id="UP000075714">
    <property type="component" value="Unassembled WGS sequence"/>
</dbReference>
<keyword evidence="8 17" id="KW-0863">Zinc-finger</keyword>